<evidence type="ECO:0000313" key="1">
    <source>
        <dbReference type="EMBL" id="CAG8752822.1"/>
    </source>
</evidence>
<keyword evidence="2" id="KW-1185">Reference proteome</keyword>
<accession>A0ACA9QKW2</accession>
<comment type="caution">
    <text evidence="1">The sequence shown here is derived from an EMBL/GenBank/DDBJ whole genome shotgun (WGS) entry which is preliminary data.</text>
</comment>
<sequence>LDEILYSHRKIVNEIMKSKDISMSSGFTFEEFQEILSSDERISSVNEANLRIIFEQLQRKQERRQRRKLDAFKSILKHFESMIAPEATWEQVRPILEKTEEFQAVGSEEQRVEIFTKFMERVKEKHLEKSGEDSEEEEGTIKDEDFEDDRHASSDRKKKHKSHRSYHHRRPHHSDYSADSADLSDKEKDGSDKRKRRKTKLKYESRYTEPKYQEYNKFTDPKHGEHKSLSPKSEIIKQTSPKPEESIKFQSPIRDFPQREVSKHADSSAEEGDYVQNLECNEEYGFGNMDPRK</sequence>
<reference evidence="1" key="1">
    <citation type="submission" date="2021-06" db="EMBL/GenBank/DDBJ databases">
        <authorList>
            <person name="Kallberg Y."/>
            <person name="Tangrot J."/>
            <person name="Rosling A."/>
        </authorList>
    </citation>
    <scope>NUCLEOTIDE SEQUENCE</scope>
    <source>
        <strain evidence="1">MA461A</strain>
    </source>
</reference>
<dbReference type="EMBL" id="CAJVQC010033029">
    <property type="protein sequence ID" value="CAG8752822.1"/>
    <property type="molecule type" value="Genomic_DNA"/>
</dbReference>
<evidence type="ECO:0000313" key="2">
    <source>
        <dbReference type="Proteomes" id="UP000789920"/>
    </source>
</evidence>
<name>A0ACA9QKW2_9GLOM</name>
<organism evidence="1 2">
    <name type="scientific">Racocetra persica</name>
    <dbReference type="NCBI Taxonomy" id="160502"/>
    <lineage>
        <taxon>Eukaryota</taxon>
        <taxon>Fungi</taxon>
        <taxon>Fungi incertae sedis</taxon>
        <taxon>Mucoromycota</taxon>
        <taxon>Glomeromycotina</taxon>
        <taxon>Glomeromycetes</taxon>
        <taxon>Diversisporales</taxon>
        <taxon>Gigasporaceae</taxon>
        <taxon>Racocetra</taxon>
    </lineage>
</organism>
<gene>
    <name evidence="1" type="ORF">RPERSI_LOCUS14375</name>
</gene>
<feature type="non-terminal residue" evidence="1">
    <location>
        <position position="1"/>
    </location>
</feature>
<dbReference type="Proteomes" id="UP000789920">
    <property type="component" value="Unassembled WGS sequence"/>
</dbReference>
<protein>
    <submittedName>
        <fullName evidence="1">13856_t:CDS:1</fullName>
    </submittedName>
</protein>
<proteinExistence type="predicted"/>